<evidence type="ECO:0000256" key="1">
    <source>
        <dbReference type="ARBA" id="ARBA00022679"/>
    </source>
</evidence>
<dbReference type="InterPro" id="IPR044855">
    <property type="entry name" value="CoA-Trfase_III_dom3_sf"/>
</dbReference>
<proteinExistence type="predicted"/>
<accession>A0A5C8NWW2</accession>
<evidence type="ECO:0000313" key="2">
    <source>
        <dbReference type="EMBL" id="TXL65588.1"/>
    </source>
</evidence>
<dbReference type="Pfam" id="PF02515">
    <property type="entry name" value="CoA_transf_3"/>
    <property type="match status" value="1"/>
</dbReference>
<gene>
    <name evidence="2" type="ORF">FHP08_10980</name>
</gene>
<evidence type="ECO:0000313" key="3">
    <source>
        <dbReference type="Proteomes" id="UP000321548"/>
    </source>
</evidence>
<dbReference type="Gene3D" id="3.40.50.10540">
    <property type="entry name" value="Crotonobetainyl-coa:carnitine coa-transferase, domain 1"/>
    <property type="match status" value="1"/>
</dbReference>
<dbReference type="Proteomes" id="UP000321548">
    <property type="component" value="Unassembled WGS sequence"/>
</dbReference>
<dbReference type="PANTHER" id="PTHR48207:SF3">
    <property type="entry name" value="SUCCINATE--HYDROXYMETHYLGLUTARATE COA-TRANSFERASE"/>
    <property type="match status" value="1"/>
</dbReference>
<keyword evidence="3" id="KW-1185">Reference proteome</keyword>
<dbReference type="Gene3D" id="3.30.1540.10">
    <property type="entry name" value="formyl-coa transferase, domain 3"/>
    <property type="match status" value="1"/>
</dbReference>
<dbReference type="AlphaFoldDB" id="A0A5C8NWW2"/>
<name>A0A5C8NWW2_9BURK</name>
<dbReference type="InterPro" id="IPR023606">
    <property type="entry name" value="CoA-Trfase_III_dom_1_sf"/>
</dbReference>
<protein>
    <submittedName>
        <fullName evidence="2">CoA transferase</fullName>
    </submittedName>
</protein>
<keyword evidence="1 2" id="KW-0808">Transferase</keyword>
<reference evidence="2 3" key="1">
    <citation type="submission" date="2019-06" db="EMBL/GenBank/DDBJ databases">
        <title>Quisquiliibacterium sp. nov., isolated from a maize field.</title>
        <authorList>
            <person name="Lin S.-Y."/>
            <person name="Tsai C.-F."/>
            <person name="Young C.-C."/>
        </authorList>
    </citation>
    <scope>NUCLEOTIDE SEQUENCE [LARGE SCALE GENOMIC DNA]</scope>
    <source>
        <strain evidence="2 3">CC-CFT501</strain>
    </source>
</reference>
<organism evidence="2 3">
    <name type="scientific">Zeimonas arvi</name>
    <dbReference type="NCBI Taxonomy" id="2498847"/>
    <lineage>
        <taxon>Bacteria</taxon>
        <taxon>Pseudomonadati</taxon>
        <taxon>Pseudomonadota</taxon>
        <taxon>Betaproteobacteria</taxon>
        <taxon>Burkholderiales</taxon>
        <taxon>Burkholderiaceae</taxon>
        <taxon>Zeimonas</taxon>
    </lineage>
</organism>
<dbReference type="SUPFAM" id="SSF89796">
    <property type="entry name" value="CoA-transferase family III (CaiB/BaiF)"/>
    <property type="match status" value="1"/>
</dbReference>
<dbReference type="EMBL" id="VDUY01000004">
    <property type="protein sequence ID" value="TXL65588.1"/>
    <property type="molecule type" value="Genomic_DNA"/>
</dbReference>
<dbReference type="InterPro" id="IPR050483">
    <property type="entry name" value="CoA-transferase_III_domain"/>
</dbReference>
<dbReference type="PANTHER" id="PTHR48207">
    <property type="entry name" value="SUCCINATE--HYDROXYMETHYLGLUTARATE COA-TRANSFERASE"/>
    <property type="match status" value="1"/>
</dbReference>
<dbReference type="GO" id="GO:0008410">
    <property type="term" value="F:CoA-transferase activity"/>
    <property type="evidence" value="ECO:0007669"/>
    <property type="project" value="TreeGrafter"/>
</dbReference>
<dbReference type="OrthoDB" id="5294844at2"/>
<comment type="caution">
    <text evidence="2">The sequence shown here is derived from an EMBL/GenBank/DDBJ whole genome shotgun (WGS) entry which is preliminary data.</text>
</comment>
<dbReference type="InterPro" id="IPR003673">
    <property type="entry name" value="CoA-Trfase_fam_III"/>
</dbReference>
<sequence>MATVLAAPFGATLCGDWGADVVKLELPDGSDPLRGLLPVQDGVPLYWKVGNRGKKGITLDVRKPSGRALLLRLLPEFDVLVENFRPGTMDRWGLDLKAIHDANPRLVVLRLTGFGQTGPASGKPGFARIFEAMSGLTNLCGEPGRSPLHMNYPIGDVIAGAFGAFSIAAAMVRMRSRPDALGFEIDLSATEALFRMLDPLPVEYERCATVRGPAGNRATYTAPSNMYRTRDGVWISLVASSNPIFARVCDAIGRPELPQDPRFRKMPDRVANVEAIDAVIEAWFAGRDAIQVTDRLDECEVPYSRVQSIAEIVTDPQFVAREAIVRLPDPDLGSLPAPCIVPRIVGETMKTPRTGPAPGEHNEEIFGSIGLDAAALEALRREGVI</sequence>